<protein>
    <submittedName>
        <fullName evidence="1">Uncharacterized protein</fullName>
    </submittedName>
</protein>
<dbReference type="EMBL" id="KN121943">
    <property type="protein sequence ID" value="KFO34498.1"/>
    <property type="molecule type" value="Genomic_DNA"/>
</dbReference>
<gene>
    <name evidence="1" type="ORF">H920_04077</name>
</gene>
<proteinExistence type="predicted"/>
<sequence length="80" mass="8543">MSSGGWHDVAKEIRALELMLVNMGANILPASQVPHGRFETVVPGSSGKGSLTDNSAELTTRIHCQPGERAEGETPQRACR</sequence>
<dbReference type="Proteomes" id="UP000028990">
    <property type="component" value="Unassembled WGS sequence"/>
</dbReference>
<evidence type="ECO:0000313" key="1">
    <source>
        <dbReference type="EMBL" id="KFO34498.1"/>
    </source>
</evidence>
<name>A0A091DVI6_FUKDA</name>
<accession>A0A091DVI6</accession>
<reference evidence="1 2" key="1">
    <citation type="submission" date="2013-11" db="EMBL/GenBank/DDBJ databases">
        <title>The Damaraland mole rat (Fukomys damarensis) genome and evolution of African mole rats.</title>
        <authorList>
            <person name="Gladyshev V.N."/>
            <person name="Fang X."/>
        </authorList>
    </citation>
    <scope>NUCLEOTIDE SEQUENCE [LARGE SCALE GENOMIC DNA]</scope>
    <source>
        <tissue evidence="1">Liver</tissue>
    </source>
</reference>
<keyword evidence="2" id="KW-1185">Reference proteome</keyword>
<evidence type="ECO:0000313" key="2">
    <source>
        <dbReference type="Proteomes" id="UP000028990"/>
    </source>
</evidence>
<dbReference type="AlphaFoldDB" id="A0A091DVI6"/>
<organism evidence="1 2">
    <name type="scientific">Fukomys damarensis</name>
    <name type="common">Damaraland mole rat</name>
    <name type="synonym">Cryptomys damarensis</name>
    <dbReference type="NCBI Taxonomy" id="885580"/>
    <lineage>
        <taxon>Eukaryota</taxon>
        <taxon>Metazoa</taxon>
        <taxon>Chordata</taxon>
        <taxon>Craniata</taxon>
        <taxon>Vertebrata</taxon>
        <taxon>Euteleostomi</taxon>
        <taxon>Mammalia</taxon>
        <taxon>Eutheria</taxon>
        <taxon>Euarchontoglires</taxon>
        <taxon>Glires</taxon>
        <taxon>Rodentia</taxon>
        <taxon>Hystricomorpha</taxon>
        <taxon>Bathyergidae</taxon>
        <taxon>Fukomys</taxon>
    </lineage>
</organism>